<evidence type="ECO:0000313" key="3">
    <source>
        <dbReference type="Proteomes" id="UP000008635"/>
    </source>
</evidence>
<dbReference type="AlphaFoldDB" id="E8U9E1"/>
<dbReference type="EMBL" id="CP002454">
    <property type="protein sequence ID" value="ADV67680.1"/>
    <property type="molecule type" value="Genomic_DNA"/>
</dbReference>
<dbReference type="KEGG" id="dmr:Deima_2037"/>
<reference evidence="3" key="2">
    <citation type="submission" date="2011-01" db="EMBL/GenBank/DDBJ databases">
        <title>The complete genome of Deinococcus maricopensis DSM 21211.</title>
        <authorList>
            <consortium name="US DOE Joint Genome Institute (JGI-PGF)"/>
            <person name="Lucas S."/>
            <person name="Copeland A."/>
            <person name="Lapidus A."/>
            <person name="Goodwin L."/>
            <person name="Pitluck S."/>
            <person name="Kyrpides N."/>
            <person name="Mavromatis K."/>
            <person name="Pagani I."/>
            <person name="Ivanova N."/>
            <person name="Ovchinnikova G."/>
            <person name="Zeytun A."/>
            <person name="Detter J.C."/>
            <person name="Han C."/>
            <person name="Land M."/>
            <person name="Hauser L."/>
            <person name="Markowitz V."/>
            <person name="Cheng J.-F."/>
            <person name="Hugenholtz P."/>
            <person name="Woyke T."/>
            <person name="Wu D."/>
            <person name="Pukall R."/>
            <person name="Gehrich-Schroeter G."/>
            <person name="Brambilla E."/>
            <person name="Klenk H.-P."/>
            <person name="Eisen J.A."/>
        </authorList>
    </citation>
    <scope>NUCLEOTIDE SEQUENCE [LARGE SCALE GENOMIC DNA]</scope>
    <source>
        <strain evidence="3">DSM 21211 / LMG 22137 / NRRL B-23946 / LB-34</strain>
    </source>
</reference>
<evidence type="ECO:0000256" key="1">
    <source>
        <dbReference type="SAM" id="SignalP"/>
    </source>
</evidence>
<keyword evidence="1" id="KW-0732">Signal</keyword>
<proteinExistence type="predicted"/>
<name>E8U9E1_DEIML</name>
<keyword evidence="3" id="KW-1185">Reference proteome</keyword>
<organism evidence="2 3">
    <name type="scientific">Deinococcus maricopensis (strain DSM 21211 / LMG 22137 / NRRL B-23946 / LB-34)</name>
    <dbReference type="NCBI Taxonomy" id="709986"/>
    <lineage>
        <taxon>Bacteria</taxon>
        <taxon>Thermotogati</taxon>
        <taxon>Deinococcota</taxon>
        <taxon>Deinococci</taxon>
        <taxon>Deinococcales</taxon>
        <taxon>Deinococcaceae</taxon>
        <taxon>Deinococcus</taxon>
    </lineage>
</organism>
<protein>
    <submittedName>
        <fullName evidence="2">Uncharacterized protein</fullName>
    </submittedName>
</protein>
<dbReference type="RefSeq" id="WP_013557185.1">
    <property type="nucleotide sequence ID" value="NC_014958.1"/>
</dbReference>
<dbReference type="STRING" id="709986.Deima_2037"/>
<dbReference type="OrthoDB" id="71678at2"/>
<accession>E8U9E1</accession>
<feature type="signal peptide" evidence="1">
    <location>
        <begin position="1"/>
        <end position="17"/>
    </location>
</feature>
<sequence length="133" mass="14461" precursor="true">MLISLLTTLALAAPTTAAPTAPAGLREVILFSACKRAGYVVYADKTGATRLLERVRMVPDNTSRLTQRYDARGRLTTVQASASGFAGLRYDLTVQFDSRGRVVSERGYRAKGEQANIRTLMVDPRAVRAGRCP</sequence>
<dbReference type="HOGENOM" id="CLU_1903246_0_0_0"/>
<dbReference type="Proteomes" id="UP000008635">
    <property type="component" value="Chromosome"/>
</dbReference>
<gene>
    <name evidence="2" type="ordered locus">Deima_2037</name>
</gene>
<evidence type="ECO:0000313" key="2">
    <source>
        <dbReference type="EMBL" id="ADV67680.1"/>
    </source>
</evidence>
<feature type="chain" id="PRO_5003228492" evidence="1">
    <location>
        <begin position="18"/>
        <end position="133"/>
    </location>
</feature>
<reference evidence="2 3" key="1">
    <citation type="journal article" date="2011" name="Stand. Genomic Sci.">
        <title>Complete genome sequence of Deinococcus maricopensis type strain (LB-34).</title>
        <authorList>
            <person name="Pukall R."/>
            <person name="Zeytun A."/>
            <person name="Lucas S."/>
            <person name="Lapidus A."/>
            <person name="Hammon N."/>
            <person name="Deshpande S."/>
            <person name="Nolan M."/>
            <person name="Cheng J.F."/>
            <person name="Pitluck S."/>
            <person name="Liolios K."/>
            <person name="Pagani I."/>
            <person name="Mikhailova N."/>
            <person name="Ivanova N."/>
            <person name="Mavromatis K."/>
            <person name="Pati A."/>
            <person name="Tapia R."/>
            <person name="Han C."/>
            <person name="Goodwin L."/>
            <person name="Chen A."/>
            <person name="Palaniappan K."/>
            <person name="Land M."/>
            <person name="Hauser L."/>
            <person name="Chang Y.J."/>
            <person name="Jeffries C.D."/>
            <person name="Brambilla E.M."/>
            <person name="Rohde M."/>
            <person name="Goker M."/>
            <person name="Detter J.C."/>
            <person name="Woyke T."/>
            <person name="Bristow J."/>
            <person name="Eisen J.A."/>
            <person name="Markowitz V."/>
            <person name="Hugenholtz P."/>
            <person name="Kyrpides N.C."/>
            <person name="Klenk H.P."/>
        </authorList>
    </citation>
    <scope>NUCLEOTIDE SEQUENCE [LARGE SCALE GENOMIC DNA]</scope>
    <source>
        <strain evidence="3">DSM 21211 / LMG 22137 / NRRL B-23946 / LB-34</strain>
    </source>
</reference>